<feature type="domain" description="ABC3 transporter permease C-terminal" evidence="7">
    <location>
        <begin position="298"/>
        <end position="414"/>
    </location>
</feature>
<evidence type="ECO:0000259" key="8">
    <source>
        <dbReference type="Pfam" id="PF12704"/>
    </source>
</evidence>
<feature type="transmembrane region" description="Helical" evidence="6">
    <location>
        <begin position="291"/>
        <end position="316"/>
    </location>
</feature>
<protein>
    <submittedName>
        <fullName evidence="9">ABC transporter permease</fullName>
    </submittedName>
</protein>
<reference evidence="9 10" key="1">
    <citation type="submission" date="2018-06" db="EMBL/GenBank/DDBJ databases">
        <title>Spirosoma sp. HMF3257 Genome sequencing and assembly.</title>
        <authorList>
            <person name="Kang H."/>
            <person name="Cha I."/>
            <person name="Kim H."/>
            <person name="Kang J."/>
            <person name="Joh K."/>
        </authorList>
    </citation>
    <scope>NUCLEOTIDE SEQUENCE [LARGE SCALE GENOMIC DNA]</scope>
    <source>
        <strain evidence="9 10">HMF3257</strain>
    </source>
</reference>
<feature type="transmembrane region" description="Helical" evidence="6">
    <location>
        <begin position="21"/>
        <end position="43"/>
    </location>
</feature>
<feature type="transmembrane region" description="Helical" evidence="6">
    <location>
        <begin position="735"/>
        <end position="754"/>
    </location>
</feature>
<organism evidence="9 10">
    <name type="scientific">Spirosoma telluris</name>
    <dbReference type="NCBI Taxonomy" id="2183553"/>
    <lineage>
        <taxon>Bacteria</taxon>
        <taxon>Pseudomonadati</taxon>
        <taxon>Bacteroidota</taxon>
        <taxon>Cytophagia</taxon>
        <taxon>Cytophagales</taxon>
        <taxon>Cytophagaceae</taxon>
        <taxon>Spirosoma</taxon>
    </lineage>
</organism>
<feature type="transmembrane region" description="Helical" evidence="6">
    <location>
        <begin position="347"/>
        <end position="366"/>
    </location>
</feature>
<feature type="transmembrane region" description="Helical" evidence="6">
    <location>
        <begin position="683"/>
        <end position="705"/>
    </location>
</feature>
<evidence type="ECO:0000259" key="7">
    <source>
        <dbReference type="Pfam" id="PF02687"/>
    </source>
</evidence>
<feature type="domain" description="ABC3 transporter permease C-terminal" evidence="7">
    <location>
        <begin position="686"/>
        <end position="798"/>
    </location>
</feature>
<keyword evidence="4 6" id="KW-1133">Transmembrane helix</keyword>
<comment type="caution">
    <text evidence="9">The sequence shown here is derived from an EMBL/GenBank/DDBJ whole genome shotgun (WGS) entry which is preliminary data.</text>
</comment>
<accession>A0A327NWX7</accession>
<feature type="domain" description="MacB-like periplasmic core" evidence="8">
    <location>
        <begin position="441"/>
        <end position="639"/>
    </location>
</feature>
<proteinExistence type="predicted"/>
<keyword evidence="3 6" id="KW-0812">Transmembrane</keyword>
<feature type="transmembrane region" description="Helical" evidence="6">
    <location>
        <begin position="431"/>
        <end position="454"/>
    </location>
</feature>
<evidence type="ECO:0000256" key="4">
    <source>
        <dbReference type="ARBA" id="ARBA00022989"/>
    </source>
</evidence>
<gene>
    <name evidence="9" type="ORF">HMF3257_08425</name>
</gene>
<feature type="transmembrane region" description="Helical" evidence="6">
    <location>
        <begin position="386"/>
        <end position="410"/>
    </location>
</feature>
<dbReference type="Pfam" id="PF12704">
    <property type="entry name" value="MacB_PCD"/>
    <property type="match status" value="2"/>
</dbReference>
<keyword evidence="5 6" id="KW-0472">Membrane</keyword>
<dbReference type="OrthoDB" id="5933722at2"/>
<dbReference type="InterPro" id="IPR050250">
    <property type="entry name" value="Macrolide_Exporter_MacB"/>
</dbReference>
<dbReference type="PANTHER" id="PTHR30572">
    <property type="entry name" value="MEMBRANE COMPONENT OF TRANSPORTER-RELATED"/>
    <property type="match status" value="1"/>
</dbReference>
<evidence type="ECO:0000313" key="9">
    <source>
        <dbReference type="EMBL" id="RAI78384.1"/>
    </source>
</evidence>
<dbReference type="Pfam" id="PF02687">
    <property type="entry name" value="FtsX"/>
    <property type="match status" value="2"/>
</dbReference>
<evidence type="ECO:0000256" key="6">
    <source>
        <dbReference type="SAM" id="Phobius"/>
    </source>
</evidence>
<evidence type="ECO:0000256" key="5">
    <source>
        <dbReference type="ARBA" id="ARBA00023136"/>
    </source>
</evidence>
<feature type="domain" description="MacB-like periplasmic core" evidence="8">
    <location>
        <begin position="20"/>
        <end position="238"/>
    </location>
</feature>
<keyword evidence="10" id="KW-1185">Reference proteome</keyword>
<feature type="transmembrane region" description="Helical" evidence="6">
    <location>
        <begin position="769"/>
        <end position="789"/>
    </location>
</feature>
<evidence type="ECO:0000256" key="1">
    <source>
        <dbReference type="ARBA" id="ARBA00004651"/>
    </source>
</evidence>
<sequence length="806" mass="90424">MIRNYLIVGWRTLWRHKTQTFINVLGLSIAFAAGTLLFLTAFIELSYDRFNADADRIFRPYFFQNRSEGIRKNVGMAYPMVPTLKKTFPEIEQATRYAETSGTVQYRGKEYHKDVRTADPDMLTLFSLPMLQGDAKQALNNLSDIVISEDMARDIFGKENPIGKTVLVKDFGEPKQFSVTGVIANPVPTSSITYDAFIRTENRPNYAEDKDNWSNGNHLVYVKLRPDVDRATMEQRLKPFIQTYFQETIRDLSKNGALAKQKNDAFSLRLQPLLDVHFNTELTEGISPAKVYTYTLLTIGLLIVLIASINFINLALARSFTRMREVGVRKSLGALRIQLFSQLWSESLLTCFIALLIGLGLAVWLLPDFNTLFNTQLTLDYLKNPISWGIILAGFGLIAFISGGYPAWVMARLSTVKVLRGQLKTGKPGSLRNSLIILQFIIACVLITSTFVVLRQIHYLRDQPLGFNEDQVISIPVDQDLNGSRSLELLRNRLATNPNIVSISGTAINVGSGLDGGYGKSTMGFMHKGKEVTTNWVRIDYDYLKTLGIKLLAGREFNPSYATDSISNVIVTTSMAQKLGVKNPVGSFFQAGAENTTYQIVGLIPDFHLYDLRNKLEAVTLYMKKNDQIRYILVRVTPQGMVSAMEVLKHEWPKIAPKTEFLGSFLNENTDRWYRKEEQLSKMYGIAAGIAIALSCLGLFAIVLLSTEQRIKEIGIRKVLGASVMSVVTLISKDFLKLLLISILIASPIAWYAMSQWLRGFAYRIDIEWWVLAGSGLLAIVIALLTVSLQSIKAAMVNPVKSLRSE</sequence>
<evidence type="ECO:0000256" key="3">
    <source>
        <dbReference type="ARBA" id="ARBA00022692"/>
    </source>
</evidence>
<dbReference type="GO" id="GO:0022857">
    <property type="term" value="F:transmembrane transporter activity"/>
    <property type="evidence" value="ECO:0007669"/>
    <property type="project" value="TreeGrafter"/>
</dbReference>
<dbReference type="Proteomes" id="UP000249016">
    <property type="component" value="Unassembled WGS sequence"/>
</dbReference>
<dbReference type="GO" id="GO:0005886">
    <property type="term" value="C:plasma membrane"/>
    <property type="evidence" value="ECO:0007669"/>
    <property type="project" value="UniProtKB-SubCell"/>
</dbReference>
<evidence type="ECO:0000256" key="2">
    <source>
        <dbReference type="ARBA" id="ARBA00022475"/>
    </source>
</evidence>
<dbReference type="EMBL" id="QLII01000001">
    <property type="protein sequence ID" value="RAI78384.1"/>
    <property type="molecule type" value="Genomic_DNA"/>
</dbReference>
<evidence type="ECO:0000313" key="10">
    <source>
        <dbReference type="Proteomes" id="UP000249016"/>
    </source>
</evidence>
<comment type="subcellular location">
    <subcellularLocation>
        <location evidence="1">Cell membrane</location>
        <topology evidence="1">Multi-pass membrane protein</topology>
    </subcellularLocation>
</comment>
<dbReference type="InterPro" id="IPR003838">
    <property type="entry name" value="ABC3_permease_C"/>
</dbReference>
<keyword evidence="2" id="KW-1003">Cell membrane</keyword>
<dbReference type="AlphaFoldDB" id="A0A327NWX7"/>
<dbReference type="InterPro" id="IPR025857">
    <property type="entry name" value="MacB_PCD"/>
</dbReference>
<name>A0A327NWX7_9BACT</name>
<dbReference type="PANTHER" id="PTHR30572:SF18">
    <property type="entry name" value="ABC-TYPE MACROLIDE FAMILY EXPORT SYSTEM PERMEASE COMPONENT 2"/>
    <property type="match status" value="1"/>
</dbReference>